<evidence type="ECO:0000313" key="2">
    <source>
        <dbReference type="EMBL" id="CAF1306897.1"/>
    </source>
</evidence>
<dbReference type="Gene3D" id="3.20.20.140">
    <property type="entry name" value="Metal-dependent hydrolases"/>
    <property type="match status" value="1"/>
</dbReference>
<keyword evidence="1" id="KW-0378">Hydrolase</keyword>
<dbReference type="PROSITE" id="PS00869">
    <property type="entry name" value="RENAL_DIPEPTIDASE_1"/>
    <property type="match status" value="1"/>
</dbReference>
<organism evidence="3 4">
    <name type="scientific">Didymodactylos carnosus</name>
    <dbReference type="NCBI Taxonomy" id="1234261"/>
    <lineage>
        <taxon>Eukaryota</taxon>
        <taxon>Metazoa</taxon>
        <taxon>Spiralia</taxon>
        <taxon>Gnathifera</taxon>
        <taxon>Rotifera</taxon>
        <taxon>Eurotatoria</taxon>
        <taxon>Bdelloidea</taxon>
        <taxon>Philodinida</taxon>
        <taxon>Philodinidae</taxon>
        <taxon>Didymodactylos</taxon>
    </lineage>
</organism>
<dbReference type="EMBL" id="CAJNOK010019853">
    <property type="protein sequence ID" value="CAF1306897.1"/>
    <property type="molecule type" value="Genomic_DNA"/>
</dbReference>
<dbReference type="PANTHER" id="PTHR10443:SF12">
    <property type="entry name" value="DIPEPTIDASE"/>
    <property type="match status" value="1"/>
</dbReference>
<keyword evidence="1" id="KW-0325">Glycoprotein</keyword>
<comment type="similarity">
    <text evidence="1">Belongs to the metallo-dependent hydrolases superfamily. Peptidase M19 family.</text>
</comment>
<comment type="catalytic activity">
    <reaction evidence="1">
        <text>an L-aminoacyl-L-amino acid + H2O = 2 an L-alpha-amino acid</text>
        <dbReference type="Rhea" id="RHEA:48940"/>
        <dbReference type="ChEBI" id="CHEBI:15377"/>
        <dbReference type="ChEBI" id="CHEBI:59869"/>
        <dbReference type="ChEBI" id="CHEBI:77460"/>
        <dbReference type="EC" id="3.4.13.19"/>
    </reaction>
</comment>
<dbReference type="InterPro" id="IPR008257">
    <property type="entry name" value="Pept_M19"/>
</dbReference>
<keyword evidence="1" id="KW-0224">Dipeptidase</keyword>
<dbReference type="GO" id="GO:0098552">
    <property type="term" value="C:side of membrane"/>
    <property type="evidence" value="ECO:0007669"/>
    <property type="project" value="UniProtKB-KW"/>
</dbReference>
<dbReference type="Pfam" id="PF01244">
    <property type="entry name" value="Peptidase_M19"/>
    <property type="match status" value="1"/>
</dbReference>
<sequence length="422" mass="46793">MALANKKIIIISILSSFTVATVVGVTLGVVLSKKKNNDSTNVEERINDILSKHPLIDGHNDLSWLIRANFRNQIGNIDLNNMTQYTLKNTTISHTDITRLRQGKIGGQFWSIYTDCNHQGLDAIIGFLEQIDLMNRIISKYNTVFEFASTANDIRTAFSNKKIASLYGVEGGQAIESNLAILRLLYKLGVRYMTLTHNCVIPWADENRVDSNSSIVNNGGLTPFGKKVILEMNRLGMLVDLSHVSKKTMLDVLDTTQSPVIFSHSSAYALCNHTRNVQDDVLTKVKDNDGVVMVNFYSGFVTCNSSNPGTIADVVNHINHIKEKAGIKHVGIGADYDGVLILPEGLGDVSTYPALLEALMENGWSEDDIVSLIGGNILRVLQKNEEKAAELQAKMSEQDDLIPRIDLEKYNLTKCRTLDMYT</sequence>
<dbReference type="Proteomes" id="UP000677228">
    <property type="component" value="Unassembled WGS sequence"/>
</dbReference>
<protein>
    <recommendedName>
        <fullName evidence="1">Dipeptidase</fullName>
        <ecNumber evidence="1">3.4.13.19</ecNumber>
    </recommendedName>
</protein>
<keyword evidence="1" id="KW-0336">GPI-anchor</keyword>
<gene>
    <name evidence="2" type="ORF">OVA965_LOCUS28800</name>
    <name evidence="3" type="ORF">TMI583_LOCUS29562</name>
</gene>
<keyword evidence="1" id="KW-0449">Lipoprotein</keyword>
<dbReference type="EC" id="3.4.13.19" evidence="1"/>
<keyword evidence="1" id="KW-0645">Protease</keyword>
<dbReference type="InterPro" id="IPR032466">
    <property type="entry name" value="Metal_Hydrolase"/>
</dbReference>
<dbReference type="InterPro" id="IPR000180">
    <property type="entry name" value="Dipep_AS"/>
</dbReference>
<keyword evidence="1" id="KW-0479">Metal-binding</keyword>
<keyword evidence="1" id="KW-0862">Zinc</keyword>
<dbReference type="GO" id="GO:0046872">
    <property type="term" value="F:metal ion binding"/>
    <property type="evidence" value="ECO:0007669"/>
    <property type="project" value="UniProtKB-UniRule"/>
</dbReference>
<evidence type="ECO:0000256" key="1">
    <source>
        <dbReference type="RuleBase" id="RU341113"/>
    </source>
</evidence>
<keyword evidence="1" id="KW-0472">Membrane</keyword>
<keyword evidence="1" id="KW-1015">Disulfide bond</keyword>
<accession>A0A8S2QRG0</accession>
<comment type="subcellular location">
    <subcellularLocation>
        <location evidence="1">Membrane</location>
        <topology evidence="1">Lipid-anchor</topology>
        <topology evidence="1">GPI-anchor</topology>
    </subcellularLocation>
</comment>
<comment type="cofactor">
    <cofactor evidence="1">
        <name>Zn(2+)</name>
        <dbReference type="ChEBI" id="CHEBI:29105"/>
    </cofactor>
</comment>
<evidence type="ECO:0000313" key="4">
    <source>
        <dbReference type="Proteomes" id="UP000682733"/>
    </source>
</evidence>
<comment type="caution">
    <text evidence="3">The sequence shown here is derived from an EMBL/GenBank/DDBJ whole genome shotgun (WGS) entry which is preliminary data.</text>
</comment>
<proteinExistence type="inferred from homology"/>
<dbReference type="GO" id="GO:0070573">
    <property type="term" value="F:metallodipeptidase activity"/>
    <property type="evidence" value="ECO:0007669"/>
    <property type="project" value="InterPro"/>
</dbReference>
<dbReference type="CDD" id="cd01301">
    <property type="entry name" value="rDP_like"/>
    <property type="match status" value="1"/>
</dbReference>
<reference evidence="3" key="1">
    <citation type="submission" date="2021-02" db="EMBL/GenBank/DDBJ databases">
        <authorList>
            <person name="Nowell W R."/>
        </authorList>
    </citation>
    <scope>NUCLEOTIDE SEQUENCE</scope>
</reference>
<comment type="subunit">
    <text evidence="1">Homodimer; disulfide-linked.</text>
</comment>
<evidence type="ECO:0000313" key="3">
    <source>
        <dbReference type="EMBL" id="CAF4114083.1"/>
    </source>
</evidence>
<dbReference type="PROSITE" id="PS51365">
    <property type="entry name" value="RENAL_DIPEPTIDASE_2"/>
    <property type="match status" value="1"/>
</dbReference>
<dbReference type="GO" id="GO:0006508">
    <property type="term" value="P:proteolysis"/>
    <property type="evidence" value="ECO:0007669"/>
    <property type="project" value="UniProtKB-KW"/>
</dbReference>
<dbReference type="Proteomes" id="UP000682733">
    <property type="component" value="Unassembled WGS sequence"/>
</dbReference>
<dbReference type="PANTHER" id="PTHR10443">
    <property type="entry name" value="MICROSOMAL DIPEPTIDASE"/>
    <property type="match status" value="1"/>
</dbReference>
<dbReference type="EMBL" id="CAJOBA010041436">
    <property type="protein sequence ID" value="CAF4114083.1"/>
    <property type="molecule type" value="Genomic_DNA"/>
</dbReference>
<dbReference type="AlphaFoldDB" id="A0A8S2QRG0"/>
<keyword evidence="1" id="KW-0482">Metalloprotease</keyword>
<dbReference type="SUPFAM" id="SSF51556">
    <property type="entry name" value="Metallo-dependent hydrolases"/>
    <property type="match status" value="1"/>
</dbReference>
<name>A0A8S2QRG0_9BILA</name>